<dbReference type="SUPFAM" id="SSF74924">
    <property type="entry name" value="Cap-Gly domain"/>
    <property type="match status" value="1"/>
</dbReference>
<evidence type="ECO:0000259" key="3">
    <source>
        <dbReference type="PROSITE" id="PS50076"/>
    </source>
</evidence>
<dbReference type="SMART" id="SM01052">
    <property type="entry name" value="CAP_GLY"/>
    <property type="match status" value="1"/>
</dbReference>
<feature type="region of interest" description="Disordered" evidence="2">
    <location>
        <begin position="1104"/>
        <end position="1149"/>
    </location>
</feature>
<sequence>MQCPFCHEEVGGEDDLQIHCLVCTSAYAEPSTPRAPRVDSVIVRFRWVKSRPCFAREVHLISSLAGSVILHWKEDEGLYESDTTGVPVGQHICQLAVGGDVIPTETFEVNEESDVIFVIIEEGNFRETTTFEDSDRRARVRTSGGLGSDEESETVETHDRQRPPLDIESRERDSEASNGMSPLYRELLRHQLSHGEPSWVPGSGVQSPVMSETDLTSLAGHQYDESSISSTPVEHMEELLPHQEAESHSGDFSGQSDGLPSHPNGRGDDEQSDSETEEANLQLQSFSPVPSSHSERVSPDVRVPIEVGARDYSVISPLVIEAFVRENSPPVPEGPSGEENTIDAPSHTPQSTSGRDGDAAEETTHLLSSSDRHPTEHSQSATRASPLGSSVLDTGTFPANGDTDVSPGNHNATMFPQRHSPTGSVQSSSLFSSGLPSPVMSPRGRSLSDTGVTLVPRGNPPGSLNGQTQLPQRPQSLVGFVPTTTGLLTTLGGPPGPVSGAEESPPTPPHVSTVHRHSPTGSNHSSVVHPHRGTGTVDLSQRQQQQQGSRLSSERNTPVLSPHNGSAAAGQHGTPTVHSPRQGTSGGRGSPTELLVEITHRRAAPTVTSRYEATEPIHAVLPSASQREREQRTPVLRRPDTGSPTELFMETAFRQHTPPVSSRAETRESIPAIQPSTGHIKNQHDTPISHRSSGRVSPTEHLTDTAYRRGSPVVRASHESASPVASSASPHLRHRDSGNSTPSVPSPRQRAPGPENSSRHTGPASELPSSESRVNHRESDHRTSLMQGQEASRTGTPTQRLQGFSHACSSRSSSVHSRPDHSPPRVFSPSSLPRESAIPSRDSAFAAVTGERAAHVGILPSEVEELRQERDNLARELRQRSAHYEAELRRVKSRNEDLQQQLMSIETVATLTKHDEDKTQALEEKIARLNATLQGKEQEINTLQETVRGLERTNQQLKEEQESLKTVNELRLEDINRVNSDLQQQLSDLRRRSVEARKRQERDEEKILELQVLQTTQERSGKRLELENTSLSRQLKQTQQELDTLKAVTSISGSRVSRAKSETDLSRKFNKYSTYDKSKYSDLDHSTRTVSFASTLDSARLGTTRHSSLDSNYSRSRDSGVSPLIVNGHSPSRPESKRAAASPYSSVQDRVLRESYSRKVRVPRHRVGSLGEDSDVSDDLDLHATASLLRHQTRSPESSSSSLILFDQDPSLHQPRDTETGRRRRPHSYHGGSLEDQYNTKDDYSKSSQYQSLRDIRRHATSSASYSSNSSLLTTSTHQPKVFTKPFAPTSSHDIQLGMDVLVTRSRGQIGRGKVKYVGPLPGRRDTYIGIELGPGQAGKHDGSLDGQRLFTCENLSKESQLCRLSMQIYLVLLTSDYVGFKQITRFLCTTASSVKVKDYYLLLGLDWSATVVDVREAYLRLAKQYHPDCGKTTADAVKFARIEQAYRVVIEHVTTSVEKGPDVTDQDFDKEIVFDIHHTAPQHRQYLEYEGIGIGSPSKRQKQYQYYRVQRASDKVIDHKTQQFGEQETSIAEPEKRAIKRSKYSKVIDRLVEDLIQEAMSKGEFKNLAGSGKPLKLEQEYYVDSTTRRLNKVLIDSGFAPEWISLEKEIRQDIELFREGLLFRRMKLGPSPLALQATVQWNHDVKEFQQKMRLINKKIDKFNMIVPILNKQKVHFNFEKEVNKTVESFGYGSSAEESEVELDSSATENNKARSSATVTFIKKVMEILIETFSKVPVHKSRT</sequence>
<proteinExistence type="predicted"/>
<dbReference type="PANTHER" id="PTHR39158:SF1">
    <property type="entry name" value="DNAJ HOMOLOG SUBFAMILY C MEMBER 28"/>
    <property type="match status" value="1"/>
</dbReference>
<feature type="compositionally biased region" description="Low complexity" evidence="2">
    <location>
        <begin position="477"/>
        <end position="492"/>
    </location>
</feature>
<dbReference type="SUPFAM" id="SSF46565">
    <property type="entry name" value="Chaperone J-domain"/>
    <property type="match status" value="1"/>
</dbReference>
<feature type="compositionally biased region" description="Polar residues" evidence="2">
    <location>
        <begin position="406"/>
        <end position="422"/>
    </location>
</feature>
<dbReference type="PROSITE" id="PS00845">
    <property type="entry name" value="CAP_GLY_1"/>
    <property type="match status" value="1"/>
</dbReference>
<dbReference type="EMBL" id="CALNXK010000042">
    <property type="protein sequence ID" value="CAH3126243.1"/>
    <property type="molecule type" value="Genomic_DNA"/>
</dbReference>
<dbReference type="InterPro" id="IPR036859">
    <property type="entry name" value="CAP-Gly_dom_sf"/>
</dbReference>
<feature type="region of interest" description="Disordered" evidence="2">
    <location>
        <begin position="243"/>
        <end position="298"/>
    </location>
</feature>
<feature type="coiled-coil region" evidence="1">
    <location>
        <begin position="863"/>
        <end position="1048"/>
    </location>
</feature>
<feature type="compositionally biased region" description="Polar residues" evidence="2">
    <location>
        <begin position="462"/>
        <end position="475"/>
    </location>
</feature>
<feature type="compositionally biased region" description="Basic and acidic residues" evidence="2">
    <location>
        <begin position="773"/>
        <end position="783"/>
    </location>
</feature>
<feature type="compositionally biased region" description="Polar residues" evidence="2">
    <location>
        <begin position="377"/>
        <end position="393"/>
    </location>
</feature>
<feature type="compositionally biased region" description="Polar residues" evidence="2">
    <location>
        <begin position="573"/>
        <end position="583"/>
    </location>
</feature>
<feature type="compositionally biased region" description="Low complexity" evidence="2">
    <location>
        <begin position="539"/>
        <end position="551"/>
    </location>
</feature>
<keyword evidence="6" id="KW-1185">Reference proteome</keyword>
<evidence type="ECO:0000256" key="2">
    <source>
        <dbReference type="SAM" id="MobiDB-lite"/>
    </source>
</evidence>
<evidence type="ECO:0008006" key="7">
    <source>
        <dbReference type="Google" id="ProtNLM"/>
    </source>
</evidence>
<evidence type="ECO:0000313" key="6">
    <source>
        <dbReference type="Proteomes" id="UP001159405"/>
    </source>
</evidence>
<feature type="region of interest" description="Disordered" evidence="2">
    <location>
        <begin position="130"/>
        <end position="178"/>
    </location>
</feature>
<feature type="compositionally biased region" description="Low complexity" evidence="2">
    <location>
        <begin position="719"/>
        <end position="730"/>
    </location>
</feature>
<feature type="compositionally biased region" description="Polar residues" evidence="2">
    <location>
        <begin position="784"/>
        <end position="802"/>
    </location>
</feature>
<dbReference type="SMART" id="SM00271">
    <property type="entry name" value="DnaJ"/>
    <property type="match status" value="1"/>
</dbReference>
<accession>A0ABN8NYT7</accession>
<evidence type="ECO:0000256" key="1">
    <source>
        <dbReference type="SAM" id="Coils"/>
    </source>
</evidence>
<dbReference type="InterPro" id="IPR000938">
    <property type="entry name" value="CAP-Gly_domain"/>
</dbReference>
<feature type="compositionally biased region" description="Basic and acidic residues" evidence="2">
    <location>
        <begin position="626"/>
        <end position="640"/>
    </location>
</feature>
<name>A0ABN8NYT7_9CNID</name>
<dbReference type="PROSITE" id="PS50076">
    <property type="entry name" value="DNAJ_2"/>
    <property type="match status" value="1"/>
</dbReference>
<feature type="region of interest" description="Disordered" evidence="2">
    <location>
        <begin position="1190"/>
        <end position="1253"/>
    </location>
</feature>
<gene>
    <name evidence="5" type="ORF">PLOB_00032270</name>
</gene>
<feature type="compositionally biased region" description="Polar residues" evidence="2">
    <location>
        <begin position="279"/>
        <end position="292"/>
    </location>
</feature>
<feature type="region of interest" description="Disordered" evidence="2">
    <location>
        <begin position="326"/>
        <end position="591"/>
    </location>
</feature>
<dbReference type="Gene3D" id="1.10.287.110">
    <property type="entry name" value="DnaJ domain"/>
    <property type="match status" value="1"/>
</dbReference>
<keyword evidence="1" id="KW-0175">Coiled coil</keyword>
<comment type="caution">
    <text evidence="5">The sequence shown here is derived from an EMBL/GenBank/DDBJ whole genome shotgun (WGS) entry which is preliminary data.</text>
</comment>
<dbReference type="InterPro" id="IPR018961">
    <property type="entry name" value="DnaJ_homolog_subfam-C_membr-28"/>
</dbReference>
<dbReference type="CDD" id="cd06257">
    <property type="entry name" value="DnaJ"/>
    <property type="match status" value="1"/>
</dbReference>
<dbReference type="Pfam" id="PF09350">
    <property type="entry name" value="DJC28_CD"/>
    <property type="match status" value="1"/>
</dbReference>
<dbReference type="InterPro" id="IPR052573">
    <property type="entry name" value="DnaJ_C_subfamily_28"/>
</dbReference>
<feature type="compositionally biased region" description="Polar residues" evidence="2">
    <location>
        <begin position="1104"/>
        <end position="1114"/>
    </location>
</feature>
<feature type="compositionally biased region" description="Basic and acidic residues" evidence="2">
    <location>
        <begin position="355"/>
        <end position="376"/>
    </location>
</feature>
<feature type="compositionally biased region" description="Basic and acidic residues" evidence="2">
    <location>
        <begin position="155"/>
        <end position="175"/>
    </location>
</feature>
<feature type="region of interest" description="Disordered" evidence="2">
    <location>
        <begin position="623"/>
        <end position="843"/>
    </location>
</feature>
<dbReference type="InterPro" id="IPR036869">
    <property type="entry name" value="J_dom_sf"/>
</dbReference>
<dbReference type="InterPro" id="IPR001623">
    <property type="entry name" value="DnaJ_domain"/>
</dbReference>
<organism evidence="5 6">
    <name type="scientific">Porites lobata</name>
    <dbReference type="NCBI Taxonomy" id="104759"/>
    <lineage>
        <taxon>Eukaryota</taxon>
        <taxon>Metazoa</taxon>
        <taxon>Cnidaria</taxon>
        <taxon>Anthozoa</taxon>
        <taxon>Hexacorallia</taxon>
        <taxon>Scleractinia</taxon>
        <taxon>Fungiina</taxon>
        <taxon>Poritidae</taxon>
        <taxon>Porites</taxon>
    </lineage>
</organism>
<evidence type="ECO:0000259" key="4">
    <source>
        <dbReference type="PROSITE" id="PS50245"/>
    </source>
</evidence>
<dbReference type="Gene3D" id="2.30.30.190">
    <property type="entry name" value="CAP Gly-rich-like domain"/>
    <property type="match status" value="1"/>
</dbReference>
<reference evidence="5 6" key="1">
    <citation type="submission" date="2022-05" db="EMBL/GenBank/DDBJ databases">
        <authorList>
            <consortium name="Genoscope - CEA"/>
            <person name="William W."/>
        </authorList>
    </citation>
    <scope>NUCLEOTIDE SEQUENCE [LARGE SCALE GENOMIC DNA]</scope>
</reference>
<protein>
    <recommendedName>
        <fullName evidence="7">J domain-containing protein</fullName>
    </recommendedName>
</protein>
<dbReference type="PANTHER" id="PTHR39158">
    <property type="entry name" value="OS08G0560600 PROTEIN"/>
    <property type="match status" value="1"/>
</dbReference>
<evidence type="ECO:0000313" key="5">
    <source>
        <dbReference type="EMBL" id="CAH3126243.1"/>
    </source>
</evidence>
<dbReference type="Pfam" id="PF01302">
    <property type="entry name" value="CAP_GLY"/>
    <property type="match status" value="1"/>
</dbReference>
<feature type="compositionally biased region" description="Low complexity" evidence="2">
    <location>
        <begin position="805"/>
        <end position="816"/>
    </location>
</feature>
<dbReference type="Proteomes" id="UP001159405">
    <property type="component" value="Unassembled WGS sequence"/>
</dbReference>
<feature type="domain" description="J" evidence="3">
    <location>
        <begin position="1399"/>
        <end position="1455"/>
    </location>
</feature>
<dbReference type="PROSITE" id="PS50245">
    <property type="entry name" value="CAP_GLY_2"/>
    <property type="match status" value="1"/>
</dbReference>
<feature type="compositionally biased region" description="Low complexity" evidence="2">
    <location>
        <begin position="423"/>
        <end position="438"/>
    </location>
</feature>
<feature type="domain" description="CAP-Gly" evidence="4">
    <location>
        <begin position="1319"/>
        <end position="1364"/>
    </location>
</feature>
<dbReference type="Pfam" id="PF00226">
    <property type="entry name" value="DnaJ"/>
    <property type="match status" value="1"/>
</dbReference>